<protein>
    <recommendedName>
        <fullName evidence="1">ATP-grasp domain-containing protein</fullName>
    </recommendedName>
</protein>
<dbReference type="AlphaFoldDB" id="A0A9X0MMT5"/>
<dbReference type="RefSeq" id="WP_061662847.1">
    <property type="nucleotide sequence ID" value="NZ_LOMO01000001.1"/>
</dbReference>
<evidence type="ECO:0000313" key="2">
    <source>
        <dbReference type="EMBL" id="KXY51521.1"/>
    </source>
</evidence>
<evidence type="ECO:0000259" key="1">
    <source>
        <dbReference type="Pfam" id="PF14243"/>
    </source>
</evidence>
<comment type="caution">
    <text evidence="2">The sequence shown here is derived from an EMBL/GenBank/DDBJ whole genome shotgun (WGS) entry which is preliminary data.</text>
</comment>
<organism evidence="2 3">
    <name type="scientific">Bacillus cereus</name>
    <dbReference type="NCBI Taxonomy" id="1396"/>
    <lineage>
        <taxon>Bacteria</taxon>
        <taxon>Bacillati</taxon>
        <taxon>Bacillota</taxon>
        <taxon>Bacilli</taxon>
        <taxon>Bacillales</taxon>
        <taxon>Bacillaceae</taxon>
        <taxon>Bacillus</taxon>
        <taxon>Bacillus cereus group</taxon>
    </lineage>
</organism>
<evidence type="ECO:0000313" key="3">
    <source>
        <dbReference type="Proteomes" id="UP000075476"/>
    </source>
</evidence>
<proteinExistence type="predicted"/>
<dbReference type="InterPro" id="IPR025643">
    <property type="entry name" value="R2K_3"/>
</dbReference>
<dbReference type="Pfam" id="PF14243">
    <property type="entry name" value="R2K_3"/>
    <property type="match status" value="1"/>
</dbReference>
<sequence>MKWLVQEFLNYNPNTIRILKALEKCSIECLIVRVNKDNSLTVIDKETKIPRDNSDRILKDFICNEQVMVYGSKTLANIAKEMNLEPGSFVNDQFEFEVFQQVLGDELLNKDFIVGDLWELNPIDEEFFIRPTGNTKLFTGQTVTREEFLAWQKRECKEDSPYLGQKLMISPIQEIQAEYRFFVINQNIVTSSCYKENKVMSTVHKPSDELLSYTMKMINQFPLANAFVIDIAETNNGFKVVEYNNINTSGLYDCDEILLVQAINEMTN</sequence>
<gene>
    <name evidence="2" type="ORF">AT268_33385</name>
</gene>
<dbReference type="EMBL" id="LOMO01000001">
    <property type="protein sequence ID" value="KXY51521.1"/>
    <property type="molecule type" value="Genomic_DNA"/>
</dbReference>
<dbReference type="Proteomes" id="UP000075476">
    <property type="component" value="Unassembled WGS sequence"/>
</dbReference>
<accession>A0A9X0MMT5</accession>
<name>A0A9X0MMT5_BACCE</name>
<feature type="domain" description="ATP-grasp" evidence="1">
    <location>
        <begin position="115"/>
        <end position="256"/>
    </location>
</feature>
<reference evidence="2 3" key="1">
    <citation type="submission" date="2015-12" db="EMBL/GenBank/DDBJ databases">
        <title>Bacillus cereus Group isolate.</title>
        <authorList>
            <person name="Kovac J."/>
        </authorList>
    </citation>
    <scope>NUCLEOTIDE SEQUENCE [LARGE SCALE GENOMIC DNA]</scope>
    <source>
        <strain evidence="2 3">FSL K6-0073</strain>
    </source>
</reference>